<evidence type="ECO:0000256" key="1">
    <source>
        <dbReference type="ARBA" id="ARBA00007817"/>
    </source>
</evidence>
<gene>
    <name evidence="6" type="ORF">NDES1114_LOCUS27418</name>
</gene>
<dbReference type="GO" id="GO:0002181">
    <property type="term" value="P:cytoplasmic translation"/>
    <property type="evidence" value="ECO:0007669"/>
    <property type="project" value="TreeGrafter"/>
</dbReference>
<evidence type="ECO:0000256" key="3">
    <source>
        <dbReference type="ARBA" id="ARBA00023274"/>
    </source>
</evidence>
<dbReference type="GO" id="GO:1990904">
    <property type="term" value="C:ribonucleoprotein complex"/>
    <property type="evidence" value="ECO:0007669"/>
    <property type="project" value="UniProtKB-KW"/>
</dbReference>
<keyword evidence="3" id="KW-0687">Ribonucleoprotein</keyword>
<comment type="similarity">
    <text evidence="1">Belongs to the eukaryotic ribosomal protein eL22 family.</text>
</comment>
<protein>
    <recommendedName>
        <fullName evidence="4">Large ribosomal subunit protein eL22</fullName>
    </recommendedName>
    <alternativeName>
        <fullName evidence="5">60S ribosomal protein L22</fullName>
    </alternativeName>
</protein>
<dbReference type="EMBL" id="HBGF01040933">
    <property type="protein sequence ID" value="CAD9140505.1"/>
    <property type="molecule type" value="Transcribed_RNA"/>
</dbReference>
<name>A0A7S1QJ69_NEODS</name>
<organism evidence="6">
    <name type="scientific">Neobodo designis</name>
    <name type="common">Flagellated protozoan</name>
    <name type="synonym">Bodo designis</name>
    <dbReference type="NCBI Taxonomy" id="312471"/>
    <lineage>
        <taxon>Eukaryota</taxon>
        <taxon>Discoba</taxon>
        <taxon>Euglenozoa</taxon>
        <taxon>Kinetoplastea</taxon>
        <taxon>Metakinetoplastina</taxon>
        <taxon>Neobodonida</taxon>
        <taxon>Neobodo</taxon>
    </lineage>
</organism>
<dbReference type="PANTHER" id="PTHR10064">
    <property type="entry name" value="60S RIBOSOMAL PROTEIN L22"/>
    <property type="match status" value="1"/>
</dbReference>
<dbReference type="InterPro" id="IPR002671">
    <property type="entry name" value="Ribosomal_eL22"/>
</dbReference>
<keyword evidence="2" id="KW-0689">Ribosomal protein</keyword>
<dbReference type="Pfam" id="PF01776">
    <property type="entry name" value="Ribosomal_L22e"/>
    <property type="match status" value="1"/>
</dbReference>
<dbReference type="AlphaFoldDB" id="A0A7S1QJ69"/>
<evidence type="ECO:0000313" key="6">
    <source>
        <dbReference type="EMBL" id="CAD9140505.1"/>
    </source>
</evidence>
<evidence type="ECO:0000256" key="2">
    <source>
        <dbReference type="ARBA" id="ARBA00022980"/>
    </source>
</evidence>
<dbReference type="InterPro" id="IPR038526">
    <property type="entry name" value="Ribosomal_eL22_sf"/>
</dbReference>
<dbReference type="PANTHER" id="PTHR10064:SF0">
    <property type="entry name" value="FI24544P1-RELATED"/>
    <property type="match status" value="1"/>
</dbReference>
<sequence>MVAVRRKVGARGQMRMPSLPKGKKIFKVDCSTPAQDDIMDADLMNAYQQYLAENIKLHGRKGKLGDKVKITQENNVVTVATTMAYRKRYVKYLTKKFLKKKNLRDWLRILATGKGEYTLKYFNIQDGEQEE</sequence>
<evidence type="ECO:0000256" key="4">
    <source>
        <dbReference type="ARBA" id="ARBA00040613"/>
    </source>
</evidence>
<reference evidence="6" key="1">
    <citation type="submission" date="2021-01" db="EMBL/GenBank/DDBJ databases">
        <authorList>
            <person name="Corre E."/>
            <person name="Pelletier E."/>
            <person name="Niang G."/>
            <person name="Scheremetjew M."/>
            <person name="Finn R."/>
            <person name="Kale V."/>
            <person name="Holt S."/>
            <person name="Cochrane G."/>
            <person name="Meng A."/>
            <person name="Brown T."/>
            <person name="Cohen L."/>
        </authorList>
    </citation>
    <scope>NUCLEOTIDE SEQUENCE</scope>
    <source>
        <strain evidence="6">CCAP 1951/1</strain>
    </source>
</reference>
<dbReference type="GO" id="GO:0005840">
    <property type="term" value="C:ribosome"/>
    <property type="evidence" value="ECO:0007669"/>
    <property type="project" value="UniProtKB-KW"/>
</dbReference>
<proteinExistence type="inferred from homology"/>
<accession>A0A7S1QJ69</accession>
<evidence type="ECO:0000256" key="5">
    <source>
        <dbReference type="ARBA" id="ARBA00041214"/>
    </source>
</evidence>
<dbReference type="GO" id="GO:0003735">
    <property type="term" value="F:structural constituent of ribosome"/>
    <property type="evidence" value="ECO:0007669"/>
    <property type="project" value="InterPro"/>
</dbReference>
<dbReference type="Gene3D" id="3.30.1360.210">
    <property type="match status" value="1"/>
</dbReference>
<dbReference type="GO" id="GO:0003723">
    <property type="term" value="F:RNA binding"/>
    <property type="evidence" value="ECO:0007669"/>
    <property type="project" value="TreeGrafter"/>
</dbReference>